<evidence type="ECO:0000256" key="1">
    <source>
        <dbReference type="SAM" id="MobiDB-lite"/>
    </source>
</evidence>
<dbReference type="Proteomes" id="UP000233551">
    <property type="component" value="Unassembled WGS sequence"/>
</dbReference>
<dbReference type="EMBL" id="PGOL01001241">
    <property type="protein sequence ID" value="PKI59732.1"/>
    <property type="molecule type" value="Genomic_DNA"/>
</dbReference>
<evidence type="ECO:0000313" key="3">
    <source>
        <dbReference type="Proteomes" id="UP000233551"/>
    </source>
</evidence>
<proteinExistence type="predicted"/>
<sequence>MAVNSSPVTSSSVRHPRASVNARAHHRSRSSVRRARGPAPVTAFPRCARAPVTFPACTSSQLVDTPARPLASARARHRTCLLRCQPALPIVRLSPLSCLCTSSRVSQLPRTCCSCIRTSIQGFNRVSRLSNPSPTLSSYLEARYNILT</sequence>
<comment type="caution">
    <text evidence="2">The sequence shown here is derived from an EMBL/GenBank/DDBJ whole genome shotgun (WGS) entry which is preliminary data.</text>
</comment>
<accession>A0A2I0JTZ1</accession>
<feature type="region of interest" description="Disordered" evidence="1">
    <location>
        <begin position="1"/>
        <end position="37"/>
    </location>
</feature>
<feature type="compositionally biased region" description="Basic residues" evidence="1">
    <location>
        <begin position="23"/>
        <end position="36"/>
    </location>
</feature>
<protein>
    <submittedName>
        <fullName evidence="2">Uncharacterized protein</fullName>
    </submittedName>
</protein>
<organism evidence="2 3">
    <name type="scientific">Punica granatum</name>
    <name type="common">Pomegranate</name>
    <dbReference type="NCBI Taxonomy" id="22663"/>
    <lineage>
        <taxon>Eukaryota</taxon>
        <taxon>Viridiplantae</taxon>
        <taxon>Streptophyta</taxon>
        <taxon>Embryophyta</taxon>
        <taxon>Tracheophyta</taxon>
        <taxon>Spermatophyta</taxon>
        <taxon>Magnoliopsida</taxon>
        <taxon>eudicotyledons</taxon>
        <taxon>Gunneridae</taxon>
        <taxon>Pentapetalae</taxon>
        <taxon>rosids</taxon>
        <taxon>malvids</taxon>
        <taxon>Myrtales</taxon>
        <taxon>Lythraceae</taxon>
        <taxon>Punica</taxon>
    </lineage>
</organism>
<gene>
    <name evidence="2" type="ORF">CRG98_019908</name>
</gene>
<evidence type="ECO:0000313" key="2">
    <source>
        <dbReference type="EMBL" id="PKI59732.1"/>
    </source>
</evidence>
<name>A0A2I0JTZ1_PUNGR</name>
<feature type="compositionally biased region" description="Polar residues" evidence="1">
    <location>
        <begin position="1"/>
        <end position="13"/>
    </location>
</feature>
<reference evidence="2 3" key="1">
    <citation type="submission" date="2017-11" db="EMBL/GenBank/DDBJ databases">
        <title>De-novo sequencing of pomegranate (Punica granatum L.) genome.</title>
        <authorList>
            <person name="Akparov Z."/>
            <person name="Amiraslanov A."/>
            <person name="Hajiyeva S."/>
            <person name="Abbasov M."/>
            <person name="Kaur K."/>
            <person name="Hamwieh A."/>
            <person name="Solovyev V."/>
            <person name="Salamov A."/>
            <person name="Braich B."/>
            <person name="Kosarev P."/>
            <person name="Mahmoud A."/>
            <person name="Hajiyev E."/>
            <person name="Babayeva S."/>
            <person name="Izzatullayeva V."/>
            <person name="Mammadov A."/>
            <person name="Mammadov A."/>
            <person name="Sharifova S."/>
            <person name="Ojaghi J."/>
            <person name="Eynullazada K."/>
            <person name="Bayramov B."/>
            <person name="Abdulazimova A."/>
            <person name="Shahmuradov I."/>
        </authorList>
    </citation>
    <scope>NUCLEOTIDE SEQUENCE [LARGE SCALE GENOMIC DNA]</scope>
    <source>
        <strain evidence="3">cv. AG2017</strain>
        <tissue evidence="2">Leaf</tissue>
    </source>
</reference>
<keyword evidence="3" id="KW-1185">Reference proteome</keyword>
<dbReference type="AlphaFoldDB" id="A0A2I0JTZ1"/>